<evidence type="ECO:0000313" key="5">
    <source>
        <dbReference type="Proteomes" id="UP000712600"/>
    </source>
</evidence>
<dbReference type="Pfam" id="PF13966">
    <property type="entry name" value="zf-RVT"/>
    <property type="match status" value="1"/>
</dbReference>
<dbReference type="SUPFAM" id="SSF53098">
    <property type="entry name" value="Ribonuclease H-like"/>
    <property type="match status" value="1"/>
</dbReference>
<dbReference type="Proteomes" id="UP000712600">
    <property type="component" value="Unassembled WGS sequence"/>
</dbReference>
<dbReference type="InterPro" id="IPR052929">
    <property type="entry name" value="RNase_H-like_EbsB-rel"/>
</dbReference>
<dbReference type="PANTHER" id="PTHR47074:SF49">
    <property type="entry name" value="POLYNUCLEOTIDYL TRANSFERASE, RIBONUCLEASE H-LIKE SUPERFAMILY PROTEIN"/>
    <property type="match status" value="1"/>
</dbReference>
<feature type="domain" description="RNase H type-1" evidence="2">
    <location>
        <begin position="286"/>
        <end position="407"/>
    </location>
</feature>
<dbReference type="Pfam" id="PF13456">
    <property type="entry name" value="RVT_3"/>
    <property type="match status" value="1"/>
</dbReference>
<dbReference type="PANTHER" id="PTHR47074">
    <property type="entry name" value="BNAC02G40300D PROTEIN"/>
    <property type="match status" value="1"/>
</dbReference>
<keyword evidence="1" id="KW-0732">Signal</keyword>
<feature type="domain" description="Reverse transcriptase zinc-binding" evidence="3">
    <location>
        <begin position="83"/>
        <end position="172"/>
    </location>
</feature>
<organism evidence="4 5">
    <name type="scientific">Brassica cretica</name>
    <name type="common">Mustard</name>
    <dbReference type="NCBI Taxonomy" id="69181"/>
    <lineage>
        <taxon>Eukaryota</taxon>
        <taxon>Viridiplantae</taxon>
        <taxon>Streptophyta</taxon>
        <taxon>Embryophyta</taxon>
        <taxon>Tracheophyta</taxon>
        <taxon>Spermatophyta</taxon>
        <taxon>Magnoliopsida</taxon>
        <taxon>eudicotyledons</taxon>
        <taxon>Gunneridae</taxon>
        <taxon>Pentapetalae</taxon>
        <taxon>rosids</taxon>
        <taxon>malvids</taxon>
        <taxon>Brassicales</taxon>
        <taxon>Brassicaceae</taxon>
        <taxon>Brassiceae</taxon>
        <taxon>Brassica</taxon>
    </lineage>
</organism>
<dbReference type="InterPro" id="IPR044730">
    <property type="entry name" value="RNase_H-like_dom_plant"/>
</dbReference>
<evidence type="ECO:0000256" key="1">
    <source>
        <dbReference type="SAM" id="SignalP"/>
    </source>
</evidence>
<feature type="chain" id="PRO_5035758863" description="RNase H type-1 domain-containing protein" evidence="1">
    <location>
        <begin position="23"/>
        <end position="419"/>
    </location>
</feature>
<feature type="signal peptide" evidence="1">
    <location>
        <begin position="1"/>
        <end position="22"/>
    </location>
</feature>
<dbReference type="InterPro" id="IPR036397">
    <property type="entry name" value="RNaseH_sf"/>
</dbReference>
<dbReference type="GO" id="GO:0004523">
    <property type="term" value="F:RNA-DNA hybrid ribonuclease activity"/>
    <property type="evidence" value="ECO:0007669"/>
    <property type="project" value="InterPro"/>
</dbReference>
<dbReference type="InterPro" id="IPR012337">
    <property type="entry name" value="RNaseH-like_sf"/>
</dbReference>
<dbReference type="GO" id="GO:0003676">
    <property type="term" value="F:nucleic acid binding"/>
    <property type="evidence" value="ECO:0007669"/>
    <property type="project" value="InterPro"/>
</dbReference>
<evidence type="ECO:0000259" key="2">
    <source>
        <dbReference type="Pfam" id="PF13456"/>
    </source>
</evidence>
<dbReference type="InterPro" id="IPR026960">
    <property type="entry name" value="RVT-Znf"/>
</dbReference>
<dbReference type="EMBL" id="QGKX02000996">
    <property type="protein sequence ID" value="KAF3557756.1"/>
    <property type="molecule type" value="Genomic_DNA"/>
</dbReference>
<proteinExistence type="predicted"/>
<dbReference type="Gene3D" id="3.30.420.10">
    <property type="entry name" value="Ribonuclease H-like superfamily/Ribonuclease H"/>
    <property type="match status" value="1"/>
</dbReference>
<name>A0A8S9QXL1_BRACR</name>
<sequence length="419" mass="46485">MFGTPPLWTALWLLLPLMAGRASWQVEKFCDWAVGNGEKIRVWQDPWLSCEAPLVPIGPPTLSSSNLLVKDQVAWLFEKSGSYSTRSGYGAGMDRERAASFIPIPFDWKKSIWNVQTAPKIKDFLWKLVKKAIPVSANLASRGITSFPCKTCDGVEDDLHTFLLCSVAKEVWDMAPITWTHPPLSSSMMVFVSSCSNVKNLPPTGVSVPLWPWILWNLWKAPNKRCFEDKVYSSMEVLIKSIKDAREWQDAQALATVTSKEYHGSLRKESYLQQSPPFPNTVTCHVDAAWDTGSNNCGLGGVFSGHSSVRSLPRLCEGRSFVSSALMAEALAVRLAVMTASYANIKSLLILSDSLDLIKLLRKKESRPALFGVVFDIYYFSSYFDVISFAYVPRLSNVEADSVAKSALALLNVTSFGGE</sequence>
<evidence type="ECO:0000313" key="4">
    <source>
        <dbReference type="EMBL" id="KAF3557756.1"/>
    </source>
</evidence>
<dbReference type="AlphaFoldDB" id="A0A8S9QXL1"/>
<gene>
    <name evidence="4" type="ORF">F2Q69_00011200</name>
</gene>
<dbReference type="CDD" id="cd06222">
    <property type="entry name" value="RNase_H_like"/>
    <property type="match status" value="1"/>
</dbReference>
<reference evidence="4" key="1">
    <citation type="submission" date="2019-12" db="EMBL/GenBank/DDBJ databases">
        <title>Genome sequencing and annotation of Brassica cretica.</title>
        <authorList>
            <person name="Studholme D.J."/>
            <person name="Sarris P."/>
        </authorList>
    </citation>
    <scope>NUCLEOTIDE SEQUENCE</scope>
    <source>
        <strain evidence="4">PFS-109/04</strain>
        <tissue evidence="4">Leaf</tissue>
    </source>
</reference>
<evidence type="ECO:0000259" key="3">
    <source>
        <dbReference type="Pfam" id="PF13966"/>
    </source>
</evidence>
<protein>
    <recommendedName>
        <fullName evidence="6">RNase H type-1 domain-containing protein</fullName>
    </recommendedName>
</protein>
<evidence type="ECO:0008006" key="6">
    <source>
        <dbReference type="Google" id="ProtNLM"/>
    </source>
</evidence>
<comment type="caution">
    <text evidence="4">The sequence shown here is derived from an EMBL/GenBank/DDBJ whole genome shotgun (WGS) entry which is preliminary data.</text>
</comment>
<dbReference type="InterPro" id="IPR002156">
    <property type="entry name" value="RNaseH_domain"/>
</dbReference>
<accession>A0A8S9QXL1</accession>